<comment type="caution">
    <text evidence="2">The sequence shown here is derived from an EMBL/GenBank/DDBJ whole genome shotgun (WGS) entry which is preliminary data.</text>
</comment>
<dbReference type="Gene3D" id="1.10.437.10">
    <property type="entry name" value="Blc2-like"/>
    <property type="match status" value="1"/>
</dbReference>
<evidence type="ECO:0000313" key="2">
    <source>
        <dbReference type="EMBL" id="GFS19357.1"/>
    </source>
</evidence>
<proteinExistence type="predicted"/>
<reference evidence="2 3" key="1">
    <citation type="journal article" date="2021" name="Elife">
        <title>Chloroplast acquisition without the gene transfer in kleptoplastic sea slugs, Plakobranchus ocellatus.</title>
        <authorList>
            <person name="Maeda T."/>
            <person name="Takahashi S."/>
            <person name="Yoshida T."/>
            <person name="Shimamura S."/>
            <person name="Takaki Y."/>
            <person name="Nagai Y."/>
            <person name="Toyoda A."/>
            <person name="Suzuki Y."/>
            <person name="Arimoto A."/>
            <person name="Ishii H."/>
            <person name="Satoh N."/>
            <person name="Nishiyama T."/>
            <person name="Hasebe M."/>
            <person name="Maruyama T."/>
            <person name="Minagawa J."/>
            <person name="Obokata J."/>
            <person name="Shigenobu S."/>
        </authorList>
    </citation>
    <scope>NUCLEOTIDE SEQUENCE [LARGE SCALE GENOMIC DNA]</scope>
</reference>
<evidence type="ECO:0000313" key="3">
    <source>
        <dbReference type="Proteomes" id="UP000762676"/>
    </source>
</evidence>
<evidence type="ECO:0000256" key="1">
    <source>
        <dbReference type="SAM" id="MobiDB-lite"/>
    </source>
</evidence>
<name>A0AAV4JD06_9GAST</name>
<accession>A0AAV4JD06</accession>
<feature type="region of interest" description="Disordered" evidence="1">
    <location>
        <begin position="13"/>
        <end position="34"/>
    </location>
</feature>
<dbReference type="EMBL" id="BMAT01003066">
    <property type="protein sequence ID" value="GFS19357.1"/>
    <property type="molecule type" value="Genomic_DNA"/>
</dbReference>
<sequence length="273" mass="29730">MASRMLHRLIGSSVDDAPCTPSSEQKPGVAVPPPNACRPDMDTCSTCNKSSGAPGLSFKGGQLFELFVFDQVNKSKVTSRGLKDFFTQPADCTRDACETAARLCDLAVTFSQSEDRQKVKDAAMTVSNHMMRQELTTALQAMLSESPSLDEGILVLFFFCLDLSARLLETEHREVWEVLTYCKTALDLALNPYVSAHGGWAAVGSSAVQAVTTGLSLLDTVRKLGRVGSHDDDHCDGGGDDDDGDDDDDVKGVNAVIILLIWIRMGIFWLYRR</sequence>
<dbReference type="InterPro" id="IPR036834">
    <property type="entry name" value="Bcl-2-like_sf"/>
</dbReference>
<keyword evidence="3" id="KW-1185">Reference proteome</keyword>
<dbReference type="Proteomes" id="UP000762676">
    <property type="component" value="Unassembled WGS sequence"/>
</dbReference>
<protein>
    <submittedName>
        <fullName evidence="2">Apoptosis regulator BAX</fullName>
    </submittedName>
</protein>
<organism evidence="2 3">
    <name type="scientific">Elysia marginata</name>
    <dbReference type="NCBI Taxonomy" id="1093978"/>
    <lineage>
        <taxon>Eukaryota</taxon>
        <taxon>Metazoa</taxon>
        <taxon>Spiralia</taxon>
        <taxon>Lophotrochozoa</taxon>
        <taxon>Mollusca</taxon>
        <taxon>Gastropoda</taxon>
        <taxon>Heterobranchia</taxon>
        <taxon>Euthyneura</taxon>
        <taxon>Panpulmonata</taxon>
        <taxon>Sacoglossa</taxon>
        <taxon>Placobranchoidea</taxon>
        <taxon>Plakobranchidae</taxon>
        <taxon>Elysia</taxon>
    </lineage>
</organism>
<dbReference type="GO" id="GO:0042981">
    <property type="term" value="P:regulation of apoptotic process"/>
    <property type="evidence" value="ECO:0007669"/>
    <property type="project" value="InterPro"/>
</dbReference>
<dbReference type="AlphaFoldDB" id="A0AAV4JD06"/>
<gene>
    <name evidence="2" type="ORF">ElyMa_001543100</name>
</gene>